<feature type="region of interest" description="Disordered" evidence="2">
    <location>
        <begin position="548"/>
        <end position="658"/>
    </location>
</feature>
<feature type="region of interest" description="Disordered" evidence="2">
    <location>
        <begin position="692"/>
        <end position="717"/>
    </location>
</feature>
<feature type="compositionally biased region" description="Low complexity" evidence="2">
    <location>
        <begin position="64"/>
        <end position="73"/>
    </location>
</feature>
<feature type="coiled-coil region" evidence="1">
    <location>
        <begin position="190"/>
        <end position="224"/>
    </location>
</feature>
<feature type="compositionally biased region" description="Low complexity" evidence="2">
    <location>
        <begin position="793"/>
        <end position="804"/>
    </location>
</feature>
<dbReference type="Proteomes" id="UP000663879">
    <property type="component" value="Unassembled WGS sequence"/>
</dbReference>
<proteinExistence type="predicted"/>
<name>A0A814H6X4_9BILA</name>
<dbReference type="PANTHER" id="PTHR19321:SF41">
    <property type="entry name" value="FASCETTO-RELATED"/>
    <property type="match status" value="1"/>
</dbReference>
<dbReference type="Pfam" id="PF03999">
    <property type="entry name" value="MAP65_ASE1"/>
    <property type="match status" value="1"/>
</dbReference>
<reference evidence="3" key="1">
    <citation type="submission" date="2021-02" db="EMBL/GenBank/DDBJ databases">
        <authorList>
            <person name="Nowell W R."/>
        </authorList>
    </citation>
    <scope>NUCLEOTIDE SEQUENCE</scope>
    <source>
        <strain evidence="3">Ploen Becks lab</strain>
    </source>
</reference>
<dbReference type="GO" id="GO:1990023">
    <property type="term" value="C:mitotic spindle midzone"/>
    <property type="evidence" value="ECO:0007669"/>
    <property type="project" value="TreeGrafter"/>
</dbReference>
<feature type="compositionally biased region" description="Low complexity" evidence="2">
    <location>
        <begin position="705"/>
        <end position="715"/>
    </location>
</feature>
<organism evidence="3 4">
    <name type="scientific">Brachionus calyciflorus</name>
    <dbReference type="NCBI Taxonomy" id="104777"/>
    <lineage>
        <taxon>Eukaryota</taxon>
        <taxon>Metazoa</taxon>
        <taxon>Spiralia</taxon>
        <taxon>Gnathifera</taxon>
        <taxon>Rotifera</taxon>
        <taxon>Eurotatoria</taxon>
        <taxon>Monogononta</taxon>
        <taxon>Pseudotrocha</taxon>
        <taxon>Ploima</taxon>
        <taxon>Brachionidae</taxon>
        <taxon>Brachionus</taxon>
    </lineage>
</organism>
<feature type="coiled-coil region" evidence="1">
    <location>
        <begin position="488"/>
        <end position="515"/>
    </location>
</feature>
<dbReference type="InterPro" id="IPR007145">
    <property type="entry name" value="MAP65_Ase1_PRC1"/>
</dbReference>
<feature type="compositionally biased region" description="Low complexity" evidence="2">
    <location>
        <begin position="632"/>
        <end position="644"/>
    </location>
</feature>
<dbReference type="GO" id="GO:0008017">
    <property type="term" value="F:microtubule binding"/>
    <property type="evidence" value="ECO:0007669"/>
    <property type="project" value="InterPro"/>
</dbReference>
<feature type="coiled-coil region" evidence="1">
    <location>
        <begin position="250"/>
        <end position="339"/>
    </location>
</feature>
<feature type="compositionally biased region" description="Basic and acidic residues" evidence="2">
    <location>
        <begin position="548"/>
        <end position="568"/>
    </location>
</feature>
<evidence type="ECO:0000313" key="4">
    <source>
        <dbReference type="Proteomes" id="UP000663879"/>
    </source>
</evidence>
<dbReference type="AlphaFoldDB" id="A0A814H6X4"/>
<accession>A0A814H6X4</accession>
<keyword evidence="1" id="KW-0175">Coiled coil</keyword>
<dbReference type="OrthoDB" id="642895at2759"/>
<feature type="compositionally biased region" description="Polar residues" evidence="2">
    <location>
        <begin position="692"/>
        <end position="704"/>
    </location>
</feature>
<dbReference type="Gene3D" id="1.20.58.1520">
    <property type="match status" value="1"/>
</dbReference>
<protein>
    <recommendedName>
        <fullName evidence="5">Protein regulator of cytokinesis 1</fullName>
    </recommendedName>
</protein>
<sequence length="817" mass="95537">MSDSEQSYVDSNMSEVTESMLEDEEMMSPVHQSKLSFKTRYKNTESPLEKSSNSKRKSDKKKSNNVSSKNTSKNCTNQLVEKDLRQNMKDYFAYNLCACDFTYLKTFYDTLNKLEDVWNRIGFNVDTKQKRLDTFYKHMSDNSLEILENEIILEEKIMENIEGYHRKIKDICFKLHIKYDDLKLIKNVDTLSLLEQEDAFKQEYKKLEKEVKKRVEEYKILLNSESKLCDKLVIKKTEYTEGSIPSEHDINSLKKRIDEYEKLVQTRRREMSELQIEIADLNQELETSRTDSFIENIIFESVDNITLSDKDMKKAYELRDELKRKREILKETIRSLRSKIVELWTKLNITNPECQILLNENDHTKNMSKRELVNELEREHERCIEIKMENMQKFIEAIRLEIREMCQKMFIGDKEIKKMNQEFLGLTEFTEQLLTIHEEKLEDLKFRYEECQNLYEKTTEWTQLWNKFVQFEEKTKDPLRFKQRGYNMLEEEKQRKKFNNELPKLEEDLKKLALEYAEINGGQEFSVFGQSFTDYILTTKLDYEESKQKEKIEKQVLKDTQKKNESRFGSKPKTPLALKNKRKLLGNNNGDSRMNSPARHSKLQKTDMTASTFNTPGTTIMGSSRLGSGAVKSKINSNLNSKSKLANKRKSRTPGNKRLLRRSKMMAKQNEENENNTTLKTTFSSTIQSTVSSNNSKMTKSGNNSSKCPPVSSSSRYASQQTIHRMTSTASNTFIEDEGENFDRDGVVVQAAAKISEMVAIKGSNETKMYNYDVNYLEFSRDLPKPFKFGHDSTNSLSSISSKSSSRHAQSKSTTRK</sequence>
<dbReference type="EMBL" id="CAJNOC010004006">
    <property type="protein sequence ID" value="CAF1006146.1"/>
    <property type="molecule type" value="Genomic_DNA"/>
</dbReference>
<feature type="compositionally biased region" description="Basic residues" evidence="2">
    <location>
        <begin position="805"/>
        <end position="817"/>
    </location>
</feature>
<feature type="compositionally biased region" description="Polar residues" evidence="2">
    <location>
        <begin position="606"/>
        <end position="626"/>
    </location>
</feature>
<dbReference type="GO" id="GO:0005737">
    <property type="term" value="C:cytoplasm"/>
    <property type="evidence" value="ECO:0007669"/>
    <property type="project" value="TreeGrafter"/>
</dbReference>
<evidence type="ECO:0008006" key="5">
    <source>
        <dbReference type="Google" id="ProtNLM"/>
    </source>
</evidence>
<feature type="region of interest" description="Disordered" evidence="2">
    <location>
        <begin position="788"/>
        <end position="817"/>
    </location>
</feature>
<evidence type="ECO:0000313" key="3">
    <source>
        <dbReference type="EMBL" id="CAF1006146.1"/>
    </source>
</evidence>
<dbReference type="GO" id="GO:0051256">
    <property type="term" value="P:mitotic spindle midzone assembly"/>
    <property type="evidence" value="ECO:0007669"/>
    <property type="project" value="TreeGrafter"/>
</dbReference>
<evidence type="ECO:0000256" key="2">
    <source>
        <dbReference type="SAM" id="MobiDB-lite"/>
    </source>
</evidence>
<feature type="compositionally biased region" description="Polar residues" evidence="2">
    <location>
        <begin position="1"/>
        <end position="17"/>
    </location>
</feature>
<comment type="caution">
    <text evidence="3">The sequence shown here is derived from an EMBL/GenBank/DDBJ whole genome shotgun (WGS) entry which is preliminary data.</text>
</comment>
<keyword evidence="4" id="KW-1185">Reference proteome</keyword>
<evidence type="ECO:0000256" key="1">
    <source>
        <dbReference type="SAM" id="Coils"/>
    </source>
</evidence>
<gene>
    <name evidence="3" type="ORF">OXX778_LOCUS16659</name>
</gene>
<feature type="region of interest" description="Disordered" evidence="2">
    <location>
        <begin position="1"/>
        <end position="73"/>
    </location>
</feature>
<dbReference type="PANTHER" id="PTHR19321">
    <property type="entry name" value="PROTEIN REGULATOR OF CYTOKINESIS 1 PRC1-RELATED"/>
    <property type="match status" value="1"/>
</dbReference>